<reference evidence="4 5" key="1">
    <citation type="submission" date="2018-07" db="EMBL/GenBank/DDBJ databases">
        <title>Chitinophaga K2CV101002-2 sp. nov., isolated from a monsoon evergreen broad-leaved forest soil.</title>
        <authorList>
            <person name="Lv Y."/>
        </authorList>
    </citation>
    <scope>NUCLEOTIDE SEQUENCE [LARGE SCALE GENOMIC DNA]</scope>
    <source>
        <strain evidence="4 5">GDMCC 1.1288</strain>
    </source>
</reference>
<accession>A0A3E1YGV2</accession>
<dbReference type="PANTHER" id="PTHR30273:SF2">
    <property type="entry name" value="PROTEIN FECR"/>
    <property type="match status" value="1"/>
</dbReference>
<gene>
    <name evidence="4" type="ORF">DVR12_02360</name>
</gene>
<dbReference type="InterPro" id="IPR012373">
    <property type="entry name" value="Ferrdict_sens_TM"/>
</dbReference>
<dbReference type="OrthoDB" id="662587at2"/>
<dbReference type="PIRSF" id="PIRSF018266">
    <property type="entry name" value="FecR"/>
    <property type="match status" value="1"/>
</dbReference>
<keyword evidence="5" id="KW-1185">Reference proteome</keyword>
<evidence type="ECO:0000313" key="4">
    <source>
        <dbReference type="EMBL" id="RFS26653.1"/>
    </source>
</evidence>
<sequence>MNISQVKRILRNYLSDRASDKEKMLIEEYLQQAWENKELPADADIHRLVVLDNIRKAIRPKVYLRWISAAAASILILVLAGTSYNYRDEITEWIHPMPKILVVAEKFRIKKILLPDSSIAILNAGATIEYPENFRGKFRAVRINGEAYFDVVPDKHPFVIESPNLQIKVLGTSFVVTDSNTTLLPKVSVKTGKVAVAAANFTQQISADEELIFDLFKNQINIVHHQDINTDWTTKSLVFNDNSLKEVFAILTDLYKIQIRCKDVDITNQKFTGAFEANDDLDDILRILEVSYRLHILKNHDGIIIK</sequence>
<evidence type="ECO:0000313" key="5">
    <source>
        <dbReference type="Proteomes" id="UP000260644"/>
    </source>
</evidence>
<proteinExistence type="predicted"/>
<dbReference type="EMBL" id="QPMM01000001">
    <property type="protein sequence ID" value="RFS26653.1"/>
    <property type="molecule type" value="Genomic_DNA"/>
</dbReference>
<dbReference type="PANTHER" id="PTHR30273">
    <property type="entry name" value="PERIPLASMIC SIGNAL SENSOR AND SIGMA FACTOR ACTIVATOR FECR-RELATED"/>
    <property type="match status" value="1"/>
</dbReference>
<feature type="domain" description="FecR protein" evidence="2">
    <location>
        <begin position="109"/>
        <end position="194"/>
    </location>
</feature>
<dbReference type="RefSeq" id="WP_116973844.1">
    <property type="nucleotide sequence ID" value="NZ_QPMM01000001.1"/>
</dbReference>
<comment type="caution">
    <text evidence="4">The sequence shown here is derived from an EMBL/GenBank/DDBJ whole genome shotgun (WGS) entry which is preliminary data.</text>
</comment>
<dbReference type="Pfam" id="PF04773">
    <property type="entry name" value="FecR"/>
    <property type="match status" value="1"/>
</dbReference>
<evidence type="ECO:0000256" key="1">
    <source>
        <dbReference type="SAM" id="Phobius"/>
    </source>
</evidence>
<dbReference type="AlphaFoldDB" id="A0A3E1YGV2"/>
<evidence type="ECO:0000259" key="3">
    <source>
        <dbReference type="Pfam" id="PF16344"/>
    </source>
</evidence>
<dbReference type="Proteomes" id="UP000260644">
    <property type="component" value="Unassembled WGS sequence"/>
</dbReference>
<name>A0A3E1YGV2_9BACT</name>
<keyword evidence="1" id="KW-0812">Transmembrane</keyword>
<dbReference type="Pfam" id="PF16344">
    <property type="entry name" value="FecR_C"/>
    <property type="match status" value="1"/>
</dbReference>
<keyword evidence="1" id="KW-1133">Transmembrane helix</keyword>
<dbReference type="InterPro" id="IPR006860">
    <property type="entry name" value="FecR"/>
</dbReference>
<dbReference type="GO" id="GO:0016989">
    <property type="term" value="F:sigma factor antagonist activity"/>
    <property type="evidence" value="ECO:0007669"/>
    <property type="project" value="TreeGrafter"/>
</dbReference>
<feature type="transmembrane region" description="Helical" evidence="1">
    <location>
        <begin position="63"/>
        <end position="84"/>
    </location>
</feature>
<protein>
    <submittedName>
        <fullName evidence="4">DUF4974 domain-containing protein</fullName>
    </submittedName>
</protein>
<evidence type="ECO:0000259" key="2">
    <source>
        <dbReference type="Pfam" id="PF04773"/>
    </source>
</evidence>
<dbReference type="InterPro" id="IPR032508">
    <property type="entry name" value="FecR_C"/>
</dbReference>
<feature type="domain" description="Protein FecR C-terminal" evidence="3">
    <location>
        <begin position="237"/>
        <end position="305"/>
    </location>
</feature>
<organism evidence="4 5">
    <name type="scientific">Chitinophaga silvatica</name>
    <dbReference type="NCBI Taxonomy" id="2282649"/>
    <lineage>
        <taxon>Bacteria</taxon>
        <taxon>Pseudomonadati</taxon>
        <taxon>Bacteroidota</taxon>
        <taxon>Chitinophagia</taxon>
        <taxon>Chitinophagales</taxon>
        <taxon>Chitinophagaceae</taxon>
        <taxon>Chitinophaga</taxon>
    </lineage>
</organism>
<dbReference type="Gene3D" id="2.60.120.1440">
    <property type="match status" value="1"/>
</dbReference>
<keyword evidence="1" id="KW-0472">Membrane</keyword>
<dbReference type="Gene3D" id="3.55.50.30">
    <property type="match status" value="1"/>
</dbReference>